<dbReference type="GO" id="GO:0005886">
    <property type="term" value="C:plasma membrane"/>
    <property type="evidence" value="ECO:0007669"/>
    <property type="project" value="UniProtKB-SubCell"/>
</dbReference>
<keyword evidence="7 9" id="KW-0472">Membrane</keyword>
<protein>
    <recommendedName>
        <fullName evidence="10">HTH araC/xylS-type domain-containing protein</fullName>
    </recommendedName>
</protein>
<feature type="domain" description="HTH araC/xylS-type" evidence="10">
    <location>
        <begin position="421"/>
        <end position="520"/>
    </location>
</feature>
<dbReference type="GO" id="GO:0043565">
    <property type="term" value="F:sequence-specific DNA binding"/>
    <property type="evidence" value="ECO:0007669"/>
    <property type="project" value="InterPro"/>
</dbReference>
<dbReference type="InterPro" id="IPR009057">
    <property type="entry name" value="Homeodomain-like_sf"/>
</dbReference>
<evidence type="ECO:0000256" key="4">
    <source>
        <dbReference type="ARBA" id="ARBA00022989"/>
    </source>
</evidence>
<evidence type="ECO:0000256" key="7">
    <source>
        <dbReference type="ARBA" id="ARBA00023136"/>
    </source>
</evidence>
<evidence type="ECO:0000256" key="1">
    <source>
        <dbReference type="ARBA" id="ARBA00004651"/>
    </source>
</evidence>
<reference evidence="12" key="1">
    <citation type="submission" date="2017-10" db="EMBL/GenBank/DDBJ databases">
        <title>Campylobacter species from seals.</title>
        <authorList>
            <person name="Gilbert M.J."/>
            <person name="Zomer A.L."/>
            <person name="Timmerman A.J."/>
            <person name="Duim B."/>
            <person name="Wagenaar J.A."/>
        </authorList>
    </citation>
    <scope>NUCLEOTIDE SEQUENCE [LARGE SCALE GENOMIC DNA]</scope>
    <source>
        <strain evidence="12">17S00004-5</strain>
    </source>
</reference>
<evidence type="ECO:0000256" key="6">
    <source>
        <dbReference type="ARBA" id="ARBA00023125"/>
    </source>
</evidence>
<dbReference type="Pfam" id="PF12833">
    <property type="entry name" value="HTH_18"/>
    <property type="match status" value="1"/>
</dbReference>
<evidence type="ECO:0000256" key="9">
    <source>
        <dbReference type="SAM" id="Phobius"/>
    </source>
</evidence>
<dbReference type="PANTHER" id="PTHR47504">
    <property type="entry name" value="RIGHT ORIGIN-BINDING PROTEIN"/>
    <property type="match status" value="1"/>
</dbReference>
<gene>
    <name evidence="11" type="ORF">CQ405_07775</name>
</gene>
<organism evidence="11 12">
    <name type="scientific">Campylobacter blaseri</name>
    <dbReference type="NCBI Taxonomy" id="2042961"/>
    <lineage>
        <taxon>Bacteria</taxon>
        <taxon>Pseudomonadati</taxon>
        <taxon>Campylobacterota</taxon>
        <taxon>Epsilonproteobacteria</taxon>
        <taxon>Campylobacterales</taxon>
        <taxon>Campylobacteraceae</taxon>
        <taxon>Campylobacter</taxon>
    </lineage>
</organism>
<evidence type="ECO:0000256" key="2">
    <source>
        <dbReference type="ARBA" id="ARBA00022475"/>
    </source>
</evidence>
<accession>A0A2P8QYZ4</accession>
<keyword evidence="6" id="KW-0238">DNA-binding</keyword>
<dbReference type="PANTHER" id="PTHR47504:SF5">
    <property type="entry name" value="RIGHT ORIGIN-BINDING PROTEIN"/>
    <property type="match status" value="1"/>
</dbReference>
<evidence type="ECO:0000259" key="10">
    <source>
        <dbReference type="PROSITE" id="PS01124"/>
    </source>
</evidence>
<dbReference type="RefSeq" id="WP_106872391.1">
    <property type="nucleotide sequence ID" value="NZ_CP053841.1"/>
</dbReference>
<evidence type="ECO:0000256" key="3">
    <source>
        <dbReference type="ARBA" id="ARBA00022692"/>
    </source>
</evidence>
<feature type="transmembrane region" description="Helical" evidence="9">
    <location>
        <begin position="252"/>
        <end position="275"/>
    </location>
</feature>
<dbReference type="SMART" id="SM00342">
    <property type="entry name" value="HTH_ARAC"/>
    <property type="match status" value="1"/>
</dbReference>
<dbReference type="Pfam" id="PF02743">
    <property type="entry name" value="dCache_1"/>
    <property type="match status" value="1"/>
</dbReference>
<dbReference type="InterPro" id="IPR033479">
    <property type="entry name" value="dCache_1"/>
</dbReference>
<dbReference type="GO" id="GO:0003700">
    <property type="term" value="F:DNA-binding transcription factor activity"/>
    <property type="evidence" value="ECO:0007669"/>
    <property type="project" value="InterPro"/>
</dbReference>
<keyword evidence="5" id="KW-0805">Transcription regulation</keyword>
<dbReference type="InterPro" id="IPR050959">
    <property type="entry name" value="MarA-like"/>
</dbReference>
<dbReference type="OrthoDB" id="5337216at2"/>
<evidence type="ECO:0000256" key="5">
    <source>
        <dbReference type="ARBA" id="ARBA00023015"/>
    </source>
</evidence>
<dbReference type="Gene3D" id="1.10.10.60">
    <property type="entry name" value="Homeodomain-like"/>
    <property type="match status" value="2"/>
</dbReference>
<dbReference type="Gene3D" id="3.30.450.20">
    <property type="entry name" value="PAS domain"/>
    <property type="match status" value="2"/>
</dbReference>
<evidence type="ECO:0000313" key="11">
    <source>
        <dbReference type="EMBL" id="PSM51459.1"/>
    </source>
</evidence>
<comment type="caution">
    <text evidence="11">The sequence shown here is derived from an EMBL/GenBank/DDBJ whole genome shotgun (WGS) entry which is preliminary data.</text>
</comment>
<dbReference type="InterPro" id="IPR018060">
    <property type="entry name" value="HTH_AraC"/>
</dbReference>
<evidence type="ECO:0000313" key="12">
    <source>
        <dbReference type="Proteomes" id="UP000240535"/>
    </source>
</evidence>
<dbReference type="EMBL" id="PDHH01000007">
    <property type="protein sequence ID" value="PSM51459.1"/>
    <property type="molecule type" value="Genomic_DNA"/>
</dbReference>
<keyword evidence="12" id="KW-1185">Reference proteome</keyword>
<name>A0A2P8QYZ4_9BACT</name>
<dbReference type="SUPFAM" id="SSF46689">
    <property type="entry name" value="Homeodomain-like"/>
    <property type="match status" value="1"/>
</dbReference>
<dbReference type="PROSITE" id="PS01124">
    <property type="entry name" value="HTH_ARAC_FAMILY_2"/>
    <property type="match status" value="1"/>
</dbReference>
<keyword evidence="8" id="KW-0804">Transcription</keyword>
<proteinExistence type="predicted"/>
<sequence length="652" mass="77031">MIIFNKKEHSFIVVISIIFLLFLTINYYFNYQLLKENISRYENALFNKVHSKIQDWIYSNFKDVEKISLLLQNENIQDAKEIQPLLHKFQQSSNFPYIILGLDDGSFYISDDDYVTPHNYNLKSREWYNDTLKANKTIASNPYISMRLGLRSVSICTPINLLKKYGVFCGGQPFLFIRNYFKEYKTLYDKNLYLINKNGEILASFGNLNETISFEYINLSNNKYSVFDIKNTNWKLVFERDKEIYTNELNRYLLINLLFYIFCVLIYAATNFIWFRKSSVNFKKLNEQNIYIENVLIKQINGILITCDETFNIVSASLEFDSFYDFKKISNNLSSSINQSKFLTPSQKDALINELLISQNSNKTRYININFNADINSKNYLITITPLGKKSPSSLSILFQDVTNMQDKEKINDSSYNLHIEKLILFIKQNIEDENLCIKKIAKIGGYSKFHLQRIFKDYSNDTLASFIRSLRLRRAKFLLKFSDIKVTEISKKCGFSYNETFTRSFTKKYEISPTLYREAFNKKLQNKLQFKIIKKIEKRIIITYKIENLDFLKSINKNESNDILVLIENGDLNQKLYAIESKDIRSPSFKLNGGDWIKIDLESQNLSPQEAINRSIKSFYDENLYEFKPPQIYYFFNENKNPKFIYINLKR</sequence>
<comment type="subcellular location">
    <subcellularLocation>
        <location evidence="1">Cell membrane</location>
        <topology evidence="1">Multi-pass membrane protein</topology>
    </subcellularLocation>
</comment>
<dbReference type="AlphaFoldDB" id="A0A2P8QYZ4"/>
<dbReference type="Proteomes" id="UP000240535">
    <property type="component" value="Unassembled WGS sequence"/>
</dbReference>
<feature type="transmembrane region" description="Helical" evidence="9">
    <location>
        <begin position="12"/>
        <end position="29"/>
    </location>
</feature>
<keyword evidence="4 9" id="KW-1133">Transmembrane helix</keyword>
<keyword evidence="2" id="KW-1003">Cell membrane</keyword>
<evidence type="ECO:0000256" key="8">
    <source>
        <dbReference type="ARBA" id="ARBA00023163"/>
    </source>
</evidence>
<keyword evidence="3 9" id="KW-0812">Transmembrane</keyword>